<sequence>MAKKSGDKAIGQGHPDLPYVGAITRFFEKDAPPDIRKAIQKADKDDILSDSYPYPEEMKSKDYDAHMEVLQQQLVRMMRDVIHTGKRVVVLFEGRDAAGKGGTIERVRENLNPRSAYIVALPKPSEREAGQWYFQRYVDWLPAKGEIALFDRSWYNRGVVERVFGFSGKDERETFFRQLPQFEAMFADDGITLVKLWLSVDRAEQLKRFLDREQDPLKQWKLSSIDVDGLAKWDDYTDAIHDTLSRSHTAVAPWTVIRSDDKRRARIAAIQTILHAVDFVGRDDALIGHPDPKICGGPEILAN</sequence>
<evidence type="ECO:0000259" key="5">
    <source>
        <dbReference type="Pfam" id="PF03976"/>
    </source>
</evidence>
<dbReference type="Pfam" id="PF03976">
    <property type="entry name" value="PPK2"/>
    <property type="match status" value="1"/>
</dbReference>
<dbReference type="Gene3D" id="3.40.50.300">
    <property type="entry name" value="P-loop containing nucleotide triphosphate hydrolases"/>
    <property type="match status" value="1"/>
</dbReference>
<protein>
    <recommendedName>
        <fullName evidence="4">ADP/GDP-polyphosphate phosphotransferase</fullName>
        <ecNumber evidence="4">2.7.4.-</ecNumber>
    </recommendedName>
    <alternativeName>
        <fullName evidence="4">Polyphosphate kinase PPK2</fullName>
    </alternativeName>
</protein>
<dbReference type="GO" id="GO:0008976">
    <property type="term" value="F:polyphosphate kinase activity"/>
    <property type="evidence" value="ECO:0007669"/>
    <property type="project" value="UniProtKB-UniRule"/>
</dbReference>
<dbReference type="PANTHER" id="PTHR34383">
    <property type="entry name" value="POLYPHOSPHATE:AMP PHOSPHOTRANSFERASE-RELATED"/>
    <property type="match status" value="1"/>
</dbReference>
<organism evidence="6 7">
    <name type="scientific">Paracoccus litorisediminis</name>
    <dbReference type="NCBI Taxonomy" id="2006130"/>
    <lineage>
        <taxon>Bacteria</taxon>
        <taxon>Pseudomonadati</taxon>
        <taxon>Pseudomonadota</taxon>
        <taxon>Alphaproteobacteria</taxon>
        <taxon>Rhodobacterales</taxon>
        <taxon>Paracoccaceae</taxon>
        <taxon>Paracoccus</taxon>
    </lineage>
</organism>
<dbReference type="Proteomes" id="UP000449846">
    <property type="component" value="Unassembled WGS sequence"/>
</dbReference>
<keyword evidence="2 4" id="KW-0808">Transferase</keyword>
<evidence type="ECO:0000256" key="4">
    <source>
        <dbReference type="RuleBase" id="RU369062"/>
    </source>
</evidence>
<dbReference type="RefSeq" id="WP_343042882.1">
    <property type="nucleotide sequence ID" value="NZ_JBHGCD010000008.1"/>
</dbReference>
<comment type="function">
    <text evidence="4">Uses inorganic polyphosphate (polyP) as a donor to convert GDP to GTP or ADP to ATP.</text>
</comment>
<accession>A0A844HGG8</accession>
<dbReference type="InterPro" id="IPR016898">
    <property type="entry name" value="Polyphosphate_phosphotransfera"/>
</dbReference>
<gene>
    <name evidence="6" type="primary">ppk2</name>
    <name evidence="6" type="ORF">GL300_01905</name>
</gene>
<dbReference type="GO" id="GO:0006793">
    <property type="term" value="P:phosphorus metabolic process"/>
    <property type="evidence" value="ECO:0007669"/>
    <property type="project" value="InterPro"/>
</dbReference>
<dbReference type="NCBIfam" id="TIGR03707">
    <property type="entry name" value="PPK2_P_aer"/>
    <property type="match status" value="1"/>
</dbReference>
<keyword evidence="7" id="KW-1185">Reference proteome</keyword>
<dbReference type="InterPro" id="IPR022486">
    <property type="entry name" value="PPK2_PA0141"/>
</dbReference>
<comment type="similarity">
    <text evidence="1 4">Belongs to the polyphosphate kinase 2 (PPK2) family. Class I subfamily.</text>
</comment>
<name>A0A844HGG8_9RHOB</name>
<reference evidence="6 7" key="1">
    <citation type="submission" date="2019-11" db="EMBL/GenBank/DDBJ databases">
        <authorList>
            <person name="Dong K."/>
        </authorList>
    </citation>
    <scope>NUCLEOTIDE SEQUENCE [LARGE SCALE GENOMIC DNA]</scope>
    <source>
        <strain evidence="6 7">NBRC 112902</strain>
    </source>
</reference>
<dbReference type="InterPro" id="IPR022488">
    <property type="entry name" value="PPK2-related"/>
</dbReference>
<dbReference type="AlphaFoldDB" id="A0A844HGG8"/>
<proteinExistence type="inferred from homology"/>
<evidence type="ECO:0000313" key="7">
    <source>
        <dbReference type="Proteomes" id="UP000449846"/>
    </source>
</evidence>
<dbReference type="PANTHER" id="PTHR34383:SF1">
    <property type="entry name" value="ADP-POLYPHOSPHATE PHOSPHOTRANSFERASE"/>
    <property type="match status" value="1"/>
</dbReference>
<dbReference type="InterPro" id="IPR027417">
    <property type="entry name" value="P-loop_NTPase"/>
</dbReference>
<dbReference type="EC" id="2.7.4.-" evidence="4"/>
<dbReference type="SUPFAM" id="SSF52540">
    <property type="entry name" value="P-loop containing nucleoside triphosphate hydrolases"/>
    <property type="match status" value="1"/>
</dbReference>
<comment type="subunit">
    <text evidence="4">Homotetramer.</text>
</comment>
<evidence type="ECO:0000256" key="1">
    <source>
        <dbReference type="ARBA" id="ARBA00009924"/>
    </source>
</evidence>
<evidence type="ECO:0000256" key="3">
    <source>
        <dbReference type="ARBA" id="ARBA00022777"/>
    </source>
</evidence>
<dbReference type="PIRSF" id="PIRSF028756">
    <property type="entry name" value="PPK2_prd"/>
    <property type="match status" value="1"/>
</dbReference>
<evidence type="ECO:0000313" key="6">
    <source>
        <dbReference type="EMBL" id="MTH57958.1"/>
    </source>
</evidence>
<dbReference type="EMBL" id="WMIG01000001">
    <property type="protein sequence ID" value="MTH57958.1"/>
    <property type="molecule type" value="Genomic_DNA"/>
</dbReference>
<keyword evidence="3 4" id="KW-0418">Kinase</keyword>
<evidence type="ECO:0000256" key="2">
    <source>
        <dbReference type="ARBA" id="ARBA00022679"/>
    </source>
</evidence>
<feature type="domain" description="Polyphosphate kinase-2-related" evidence="5">
    <location>
        <begin position="58"/>
        <end position="278"/>
    </location>
</feature>
<comment type="caution">
    <text evidence="6">The sequence shown here is derived from an EMBL/GenBank/DDBJ whole genome shotgun (WGS) entry which is preliminary data.</text>
</comment>